<dbReference type="InterPro" id="IPR015947">
    <property type="entry name" value="PUA-like_sf"/>
</dbReference>
<accession>A0A1V9YR03</accession>
<dbReference type="AlphaFoldDB" id="A0A1V9YR03"/>
<dbReference type="InterPro" id="IPR057429">
    <property type="entry name" value="WH_eIF2D"/>
</dbReference>
<feature type="domain" description="Eukaryotic translation initiation factor 2D-like PUA RNA-binding" evidence="4">
    <location>
        <begin position="95"/>
        <end position="175"/>
    </location>
</feature>
<dbReference type="OrthoDB" id="199771at2759"/>
<organism evidence="5 6">
    <name type="scientific">Thraustotheca clavata</name>
    <dbReference type="NCBI Taxonomy" id="74557"/>
    <lineage>
        <taxon>Eukaryota</taxon>
        <taxon>Sar</taxon>
        <taxon>Stramenopiles</taxon>
        <taxon>Oomycota</taxon>
        <taxon>Saprolegniomycetes</taxon>
        <taxon>Saprolegniales</taxon>
        <taxon>Achlyaceae</taxon>
        <taxon>Thraustotheca</taxon>
    </lineage>
</organism>
<dbReference type="Proteomes" id="UP000243217">
    <property type="component" value="Unassembled WGS sequence"/>
</dbReference>
<dbReference type="SUPFAM" id="SSF88697">
    <property type="entry name" value="PUA domain-like"/>
    <property type="match status" value="1"/>
</dbReference>
<gene>
    <name evidence="5" type="ORF">THRCLA_10405</name>
</gene>
<evidence type="ECO:0000259" key="3">
    <source>
        <dbReference type="Pfam" id="PF26291"/>
    </source>
</evidence>
<feature type="domain" description="Pre-PUA" evidence="1">
    <location>
        <begin position="2"/>
        <end position="86"/>
    </location>
</feature>
<dbReference type="PANTHER" id="PTHR12217">
    <property type="entry name" value="EUKARYOTIC TRANSLATION INITIATION FACTOR 2D"/>
    <property type="match status" value="1"/>
</dbReference>
<dbReference type="GO" id="GO:0003743">
    <property type="term" value="F:translation initiation factor activity"/>
    <property type="evidence" value="ECO:0007669"/>
    <property type="project" value="InterPro"/>
</dbReference>
<dbReference type="InterPro" id="IPR058886">
    <property type="entry name" value="SWIB_eIF2D"/>
</dbReference>
<evidence type="ECO:0000259" key="4">
    <source>
        <dbReference type="Pfam" id="PF26292"/>
    </source>
</evidence>
<feature type="non-terminal residue" evidence="5">
    <location>
        <position position="497"/>
    </location>
</feature>
<dbReference type="InterPro" id="IPR036885">
    <property type="entry name" value="SWIB_MDM2_dom_sf"/>
</dbReference>
<evidence type="ECO:0000313" key="6">
    <source>
        <dbReference type="Proteomes" id="UP000243217"/>
    </source>
</evidence>
<dbReference type="Pfam" id="PF17832">
    <property type="entry name" value="Pre-PUA"/>
    <property type="match status" value="1"/>
</dbReference>
<sequence>MFAKSIHASGNTRLKGKDVKKLRVDLLRMCAIDSEIAWNILGKDAVVKIKLAAPSRTVLYTDTDSNVVAFDLNGKGDVIPSTYLLWFEQELRERLPKLIVHSPVSHYLLRGADPMLPGVVKRVDTPFAKGQIRAVYVNGNPMPFAVGEMNIDMDYIASHGWKGKAMQLYHIFGDELTKLNSNQKKFIPDGFSDTIIEPLEAVPDSDNETQVEAITLEVNKTSLIDNENEEKAPPQQEIPITTEELDSLLERSFYQAMKKVKPSDAPMLGNLFYGNYVLPNRPLGSTINLKQTTYKKFSIFLKAMDTHGVIEVKEHDGVQTIILFRKTHPDVARHTLHRSEQDEIDAATAEATAGIFVPGQYAPQVHQLYRLTQQTQILFPSATIKDTFTLAQIREQLNAHVASHALVDPKEEQYVKMDPILTDALFKGKKKPDNGYPVKIARKDILNLLVERLRGYHSVQLYPDQDCREVAGNFKPLLIKTELSKRQKPVTIVSNFM</sequence>
<dbReference type="InterPro" id="IPR039757">
    <property type="entry name" value="EIF2D"/>
</dbReference>
<dbReference type="Pfam" id="PF26292">
    <property type="entry name" value="PUA_elF2D"/>
    <property type="match status" value="1"/>
</dbReference>
<dbReference type="PROSITE" id="PS50890">
    <property type="entry name" value="PUA"/>
    <property type="match status" value="1"/>
</dbReference>
<dbReference type="STRING" id="74557.A0A1V9YR03"/>
<comment type="caution">
    <text evidence="5">The sequence shown here is derived from an EMBL/GenBank/DDBJ whole genome shotgun (WGS) entry which is preliminary data.</text>
</comment>
<evidence type="ECO:0000259" key="1">
    <source>
        <dbReference type="Pfam" id="PF17832"/>
    </source>
</evidence>
<feature type="domain" description="eIF2D winged helix" evidence="2">
    <location>
        <begin position="246"/>
        <end position="322"/>
    </location>
</feature>
<dbReference type="PANTHER" id="PTHR12217:SF4">
    <property type="entry name" value="EUKARYOTIC TRANSLATION INITIATION FACTOR 2D"/>
    <property type="match status" value="1"/>
</dbReference>
<feature type="domain" description="eIF2D SWIB" evidence="3">
    <location>
        <begin position="371"/>
        <end position="429"/>
    </location>
</feature>
<dbReference type="InterPro" id="IPR041366">
    <property type="entry name" value="Pre-PUA"/>
</dbReference>
<dbReference type="GO" id="GO:0001731">
    <property type="term" value="P:formation of translation preinitiation complex"/>
    <property type="evidence" value="ECO:0007669"/>
    <property type="project" value="InterPro"/>
</dbReference>
<name>A0A1V9YR03_9STRA</name>
<dbReference type="InterPro" id="IPR048248">
    <property type="entry name" value="PUA_eIF2d-like"/>
</dbReference>
<protein>
    <submittedName>
        <fullName evidence="5">Ligatin</fullName>
    </submittedName>
</protein>
<evidence type="ECO:0000313" key="5">
    <source>
        <dbReference type="EMBL" id="OQR88146.1"/>
    </source>
</evidence>
<dbReference type="Pfam" id="PF25304">
    <property type="entry name" value="WHD_eIF2D"/>
    <property type="match status" value="1"/>
</dbReference>
<dbReference type="SUPFAM" id="SSF47592">
    <property type="entry name" value="SWIB/MDM2 domain"/>
    <property type="match status" value="1"/>
</dbReference>
<dbReference type="Pfam" id="PF26291">
    <property type="entry name" value="SWIB_eIF2D"/>
    <property type="match status" value="1"/>
</dbReference>
<dbReference type="CDD" id="cd21156">
    <property type="entry name" value="PUA_eIF2d-like"/>
    <property type="match status" value="1"/>
</dbReference>
<keyword evidence="6" id="KW-1185">Reference proteome</keyword>
<dbReference type="EMBL" id="JNBS01003340">
    <property type="protein sequence ID" value="OQR88146.1"/>
    <property type="molecule type" value="Genomic_DNA"/>
</dbReference>
<proteinExistence type="predicted"/>
<evidence type="ECO:0000259" key="2">
    <source>
        <dbReference type="Pfam" id="PF25304"/>
    </source>
</evidence>
<dbReference type="Gene3D" id="3.10.400.20">
    <property type="match status" value="1"/>
</dbReference>
<reference evidence="5 6" key="1">
    <citation type="journal article" date="2014" name="Genome Biol. Evol.">
        <title>The secreted proteins of Achlya hypogyna and Thraustotheca clavata identify the ancestral oomycete secretome and reveal gene acquisitions by horizontal gene transfer.</title>
        <authorList>
            <person name="Misner I."/>
            <person name="Blouin N."/>
            <person name="Leonard G."/>
            <person name="Richards T.A."/>
            <person name="Lane C.E."/>
        </authorList>
    </citation>
    <scope>NUCLEOTIDE SEQUENCE [LARGE SCALE GENOMIC DNA]</scope>
    <source>
        <strain evidence="5 6">ATCC 34112</strain>
    </source>
</reference>